<evidence type="ECO:0000313" key="1">
    <source>
        <dbReference type="EMBL" id="AZA09787.1"/>
    </source>
</evidence>
<dbReference type="EMBL" id="CP033898">
    <property type="protein sequence ID" value="AZA09787.1"/>
    <property type="molecule type" value="Genomic_DNA"/>
</dbReference>
<sequence length="99" mass="11858">MYLSPGLVSQWLEVLGIPATEDNVEEQWEALTDRISDLRLELQESYTQKWEQYHPGQELFDNGEEWMAMHERVMRQAKELAANEMFLEPIRIKRMQEMD</sequence>
<keyword evidence="2" id="KW-1185">Reference proteome</keyword>
<name>A0A3G6IVW3_9CORY</name>
<dbReference type="Proteomes" id="UP000271426">
    <property type="component" value="Chromosome"/>
</dbReference>
<protein>
    <submittedName>
        <fullName evidence="1">Uncharacterized protein</fullName>
    </submittedName>
</protein>
<dbReference type="KEGG" id="cpso:CPPEL_08415"/>
<reference evidence="1 2" key="1">
    <citation type="submission" date="2018-11" db="EMBL/GenBank/DDBJ databases">
        <authorList>
            <person name="Kleinhagauer T."/>
            <person name="Glaeser S.P."/>
            <person name="Spergser J."/>
            <person name="Ruckert C."/>
            <person name="Kaempfer P."/>
            <person name="Busse H.-J."/>
        </authorList>
    </citation>
    <scope>NUCLEOTIDE SEQUENCE [LARGE SCALE GENOMIC DNA]</scope>
    <source>
        <strain evidence="1 2">812CH</strain>
    </source>
</reference>
<gene>
    <name evidence="1" type="ORF">CPPEL_08415</name>
</gene>
<dbReference type="AlphaFoldDB" id="A0A3G6IVW3"/>
<proteinExistence type="predicted"/>
<organism evidence="1 2">
    <name type="scientific">Corynebacterium pseudopelargi</name>
    <dbReference type="NCBI Taxonomy" id="2080757"/>
    <lineage>
        <taxon>Bacteria</taxon>
        <taxon>Bacillati</taxon>
        <taxon>Actinomycetota</taxon>
        <taxon>Actinomycetes</taxon>
        <taxon>Mycobacteriales</taxon>
        <taxon>Corynebacteriaceae</taxon>
        <taxon>Corynebacterium</taxon>
    </lineage>
</organism>
<evidence type="ECO:0000313" key="2">
    <source>
        <dbReference type="Proteomes" id="UP000271426"/>
    </source>
</evidence>
<accession>A0A3G6IVW3</accession>